<gene>
    <name evidence="1" type="ordered locus">AXX17_At1g34120</name>
</gene>
<proteinExistence type="predicted"/>
<dbReference type="Proteomes" id="UP000078284">
    <property type="component" value="Chromosome 1"/>
</dbReference>
<protein>
    <submittedName>
        <fullName evidence="1">Uncharacterized protein</fullName>
    </submittedName>
</protein>
<dbReference type="UniPathway" id="UPA00378"/>
<dbReference type="EMBL" id="LUHQ01000001">
    <property type="protein sequence ID" value="OAP17239.1"/>
    <property type="molecule type" value="Genomic_DNA"/>
</dbReference>
<reference evidence="2" key="1">
    <citation type="journal article" date="2016" name="Proc. Natl. Acad. Sci. U.S.A.">
        <title>Chromosome-level assembly of Arabidopsis thaliana Ler reveals the extent of translocation and inversion polymorphisms.</title>
        <authorList>
            <person name="Zapata L."/>
            <person name="Ding J."/>
            <person name="Willing E.M."/>
            <person name="Hartwig B."/>
            <person name="Bezdan D."/>
            <person name="Jiao W.B."/>
            <person name="Patel V."/>
            <person name="Velikkakam James G."/>
            <person name="Koornneef M."/>
            <person name="Ossowski S."/>
            <person name="Schneeberger K."/>
        </authorList>
    </citation>
    <scope>NUCLEOTIDE SEQUENCE [LARGE SCALE GENOMIC DNA]</scope>
    <source>
        <strain evidence="2">cv. Landsberg erecta</strain>
    </source>
</reference>
<accession>A0A178WFQ1</accession>
<evidence type="ECO:0000313" key="2">
    <source>
        <dbReference type="Proteomes" id="UP000078284"/>
    </source>
</evidence>
<dbReference type="AlphaFoldDB" id="A0A178WFQ1"/>
<comment type="caution">
    <text evidence="1">The sequence shown here is derived from an EMBL/GenBank/DDBJ whole genome shotgun (WGS) entry which is preliminary data.</text>
</comment>
<name>A0A178WFQ1_ARATH</name>
<sequence length="78" mass="8960">MSTLEMELAAARTSDRSSEFWSERSAKNQSRLQKVFAVIGINTAFSSKKRRDSVRQTWMPTGEKLKKIEKEKGIVVRL</sequence>
<evidence type="ECO:0000313" key="1">
    <source>
        <dbReference type="EMBL" id="OAP17239.1"/>
    </source>
</evidence>
<organism evidence="1 2">
    <name type="scientific">Arabidopsis thaliana</name>
    <name type="common">Mouse-ear cress</name>
    <dbReference type="NCBI Taxonomy" id="3702"/>
    <lineage>
        <taxon>Eukaryota</taxon>
        <taxon>Viridiplantae</taxon>
        <taxon>Streptophyta</taxon>
        <taxon>Embryophyta</taxon>
        <taxon>Tracheophyta</taxon>
        <taxon>Spermatophyta</taxon>
        <taxon>Magnoliopsida</taxon>
        <taxon>eudicotyledons</taxon>
        <taxon>Gunneridae</taxon>
        <taxon>Pentapetalae</taxon>
        <taxon>rosids</taxon>
        <taxon>malvids</taxon>
        <taxon>Brassicales</taxon>
        <taxon>Brassicaceae</taxon>
        <taxon>Camelineae</taxon>
        <taxon>Arabidopsis</taxon>
    </lineage>
</organism>